<dbReference type="InterPro" id="IPR001867">
    <property type="entry name" value="OmpR/PhoB-type_DNA-bd"/>
</dbReference>
<reference evidence="4 5" key="1">
    <citation type="submission" date="2020-06" db="EMBL/GenBank/DDBJ databases">
        <title>Altererythrobacter lutimaris sp. nov., a marine bacterium isolated from a tidal flat.</title>
        <authorList>
            <person name="Kim D."/>
            <person name="Yoo Y."/>
            <person name="Kim J.-J."/>
        </authorList>
    </citation>
    <scope>NUCLEOTIDE SEQUENCE [LARGE SCALE GENOMIC DNA]</scope>
    <source>
        <strain evidence="4 5">JGD-16</strain>
    </source>
</reference>
<dbReference type="GO" id="GO:0000160">
    <property type="term" value="P:phosphorelay signal transduction system"/>
    <property type="evidence" value="ECO:0007669"/>
    <property type="project" value="InterPro"/>
</dbReference>
<keyword evidence="5" id="KW-1185">Reference proteome</keyword>
<feature type="domain" description="OmpR/PhoB-type" evidence="3">
    <location>
        <begin position="18"/>
        <end position="116"/>
    </location>
</feature>
<dbReference type="InterPro" id="IPR016032">
    <property type="entry name" value="Sig_transdc_resp-reg_C-effctor"/>
</dbReference>
<sequence length="130" mass="15302">MKNNSVSRLSEDENIMMPRFMEAGDVTLDLFHRDGRVQDKWLHLHPREFALFWRMAESPGEPLTRQQLLEDVWRINFDPETNSLAVHISRLRSKLEPFKLDHMVETLPDGGYRLNAPIGPSNFRFSRAPW</sequence>
<accession>A0A850HED4</accession>
<dbReference type="SMART" id="SM00862">
    <property type="entry name" value="Trans_reg_C"/>
    <property type="match status" value="1"/>
</dbReference>
<feature type="DNA-binding region" description="OmpR/PhoB-type" evidence="2">
    <location>
        <begin position="18"/>
        <end position="116"/>
    </location>
</feature>
<organism evidence="4 5">
    <name type="scientific">Altererythrobacter lutimaris</name>
    <dbReference type="NCBI Taxonomy" id="2743979"/>
    <lineage>
        <taxon>Bacteria</taxon>
        <taxon>Pseudomonadati</taxon>
        <taxon>Pseudomonadota</taxon>
        <taxon>Alphaproteobacteria</taxon>
        <taxon>Sphingomonadales</taxon>
        <taxon>Erythrobacteraceae</taxon>
        <taxon>Altererythrobacter</taxon>
    </lineage>
</organism>
<dbReference type="Proteomes" id="UP000546031">
    <property type="component" value="Unassembled WGS sequence"/>
</dbReference>
<name>A0A850HED4_9SPHN</name>
<dbReference type="AlphaFoldDB" id="A0A850HED4"/>
<dbReference type="GO" id="GO:0006355">
    <property type="term" value="P:regulation of DNA-templated transcription"/>
    <property type="evidence" value="ECO:0007669"/>
    <property type="project" value="InterPro"/>
</dbReference>
<dbReference type="GO" id="GO:0003677">
    <property type="term" value="F:DNA binding"/>
    <property type="evidence" value="ECO:0007669"/>
    <property type="project" value="UniProtKB-UniRule"/>
</dbReference>
<protein>
    <submittedName>
        <fullName evidence="4">Winged helix-turn-helix transcriptional regulator</fullName>
    </submittedName>
</protein>
<gene>
    <name evidence="4" type="ORF">HUO12_13240</name>
</gene>
<evidence type="ECO:0000259" key="3">
    <source>
        <dbReference type="PROSITE" id="PS51755"/>
    </source>
</evidence>
<evidence type="ECO:0000256" key="2">
    <source>
        <dbReference type="PROSITE-ProRule" id="PRU01091"/>
    </source>
</evidence>
<evidence type="ECO:0000313" key="4">
    <source>
        <dbReference type="EMBL" id="NVE95865.1"/>
    </source>
</evidence>
<dbReference type="InterPro" id="IPR036388">
    <property type="entry name" value="WH-like_DNA-bd_sf"/>
</dbReference>
<evidence type="ECO:0000313" key="5">
    <source>
        <dbReference type="Proteomes" id="UP000546031"/>
    </source>
</evidence>
<dbReference type="SUPFAM" id="SSF46894">
    <property type="entry name" value="C-terminal effector domain of the bipartite response regulators"/>
    <property type="match status" value="1"/>
</dbReference>
<comment type="caution">
    <text evidence="4">The sequence shown here is derived from an EMBL/GenBank/DDBJ whole genome shotgun (WGS) entry which is preliminary data.</text>
</comment>
<proteinExistence type="predicted"/>
<keyword evidence="1 2" id="KW-0238">DNA-binding</keyword>
<dbReference type="Pfam" id="PF00486">
    <property type="entry name" value="Trans_reg_C"/>
    <property type="match status" value="1"/>
</dbReference>
<dbReference type="RefSeq" id="WP_176274048.1">
    <property type="nucleotide sequence ID" value="NZ_JABWTA010000001.1"/>
</dbReference>
<dbReference type="PROSITE" id="PS51755">
    <property type="entry name" value="OMPR_PHOB"/>
    <property type="match status" value="1"/>
</dbReference>
<dbReference type="EMBL" id="JABWTA010000001">
    <property type="protein sequence ID" value="NVE95865.1"/>
    <property type="molecule type" value="Genomic_DNA"/>
</dbReference>
<dbReference type="CDD" id="cd00383">
    <property type="entry name" value="trans_reg_C"/>
    <property type="match status" value="1"/>
</dbReference>
<dbReference type="Gene3D" id="1.10.10.10">
    <property type="entry name" value="Winged helix-like DNA-binding domain superfamily/Winged helix DNA-binding domain"/>
    <property type="match status" value="1"/>
</dbReference>
<evidence type="ECO:0000256" key="1">
    <source>
        <dbReference type="ARBA" id="ARBA00023125"/>
    </source>
</evidence>